<sequence length="69" mass="8432">MAILKHHGKWMARAYYKDDKSKRHSIAKGGFKTKREAEFYLSQMKLDQRNSELVKNKSPLFYDYFWKWV</sequence>
<dbReference type="PATRIC" id="fig|1122148.6.peg.558"/>
<organism evidence="2 3">
    <name type="scientific">Fructilactobacillus lindneri DSM 20690 = JCM 11027</name>
    <dbReference type="NCBI Taxonomy" id="1122148"/>
    <lineage>
        <taxon>Bacteria</taxon>
        <taxon>Bacillati</taxon>
        <taxon>Bacillota</taxon>
        <taxon>Bacilli</taxon>
        <taxon>Lactobacillales</taxon>
        <taxon>Lactobacillaceae</taxon>
        <taxon>Fructilactobacillus</taxon>
    </lineage>
</organism>
<dbReference type="InterPro" id="IPR028259">
    <property type="entry name" value="AP2-like_int_N"/>
</dbReference>
<evidence type="ECO:0000313" key="3">
    <source>
        <dbReference type="Proteomes" id="UP000051565"/>
    </source>
</evidence>
<evidence type="ECO:0000259" key="1">
    <source>
        <dbReference type="Pfam" id="PF14657"/>
    </source>
</evidence>
<dbReference type="Proteomes" id="UP000051565">
    <property type="component" value="Unassembled WGS sequence"/>
</dbReference>
<dbReference type="AlphaFoldDB" id="A0A0R2JYJ1"/>
<proteinExistence type="predicted"/>
<accession>A0A0R2JYJ1</accession>
<feature type="domain" description="AP2-like integrase N-terminal" evidence="1">
    <location>
        <begin position="9"/>
        <end position="50"/>
    </location>
</feature>
<gene>
    <name evidence="2" type="ORF">IV52_GL000539</name>
</gene>
<comment type="caution">
    <text evidence="2">The sequence shown here is derived from an EMBL/GenBank/DDBJ whole genome shotgun (WGS) entry which is preliminary data.</text>
</comment>
<name>A0A0R2JYJ1_9LACO</name>
<dbReference type="EMBL" id="JQBT01000032">
    <property type="protein sequence ID" value="KRN79133.1"/>
    <property type="molecule type" value="Genomic_DNA"/>
</dbReference>
<dbReference type="GeneID" id="67802630"/>
<dbReference type="RefSeq" id="WP_225354771.1">
    <property type="nucleotide sequence ID" value="NZ_FUXS01000001.1"/>
</dbReference>
<protein>
    <recommendedName>
        <fullName evidence="1">AP2-like integrase N-terminal domain-containing protein</fullName>
    </recommendedName>
</protein>
<reference evidence="2 3" key="1">
    <citation type="journal article" date="2015" name="Genome Announc.">
        <title>Expanding the biotechnology potential of lactobacilli through comparative genomics of 213 strains and associated genera.</title>
        <authorList>
            <person name="Sun Z."/>
            <person name="Harris H.M."/>
            <person name="McCann A."/>
            <person name="Guo C."/>
            <person name="Argimon S."/>
            <person name="Zhang W."/>
            <person name="Yang X."/>
            <person name="Jeffery I.B."/>
            <person name="Cooney J.C."/>
            <person name="Kagawa T.F."/>
            <person name="Liu W."/>
            <person name="Song Y."/>
            <person name="Salvetti E."/>
            <person name="Wrobel A."/>
            <person name="Rasinkangas P."/>
            <person name="Parkhill J."/>
            <person name="Rea M.C."/>
            <person name="O'Sullivan O."/>
            <person name="Ritari J."/>
            <person name="Douillard F.P."/>
            <person name="Paul Ross R."/>
            <person name="Yang R."/>
            <person name="Briner A.E."/>
            <person name="Felis G.E."/>
            <person name="de Vos W.M."/>
            <person name="Barrangou R."/>
            <person name="Klaenhammer T.R."/>
            <person name="Caufield P.W."/>
            <person name="Cui Y."/>
            <person name="Zhang H."/>
            <person name="O'Toole P.W."/>
        </authorList>
    </citation>
    <scope>NUCLEOTIDE SEQUENCE [LARGE SCALE GENOMIC DNA]</scope>
    <source>
        <strain evidence="2 3">DSM 20690</strain>
    </source>
</reference>
<dbReference type="Pfam" id="PF14657">
    <property type="entry name" value="Arm-DNA-bind_4"/>
    <property type="match status" value="1"/>
</dbReference>
<evidence type="ECO:0000313" key="2">
    <source>
        <dbReference type="EMBL" id="KRN79133.1"/>
    </source>
</evidence>
<keyword evidence="3" id="KW-1185">Reference proteome</keyword>